<reference evidence="9" key="1">
    <citation type="submission" date="2019-11" db="EMBL/GenBank/DDBJ databases">
        <title>Lipid analysis of CO2-rich subsurface aquifers suggests an autotrophy-based deep biosphere with lysolipids enriched in CPR bacteria.</title>
        <authorList>
            <person name="Probst A.J."/>
            <person name="Elling F.J."/>
            <person name="Castelle C.J."/>
            <person name="Zhu Q."/>
            <person name="Elvert M."/>
            <person name="Birarda G."/>
            <person name="Holman H.-Y."/>
            <person name="Lane K.R."/>
            <person name="Ladd B."/>
            <person name="Ryan M.C."/>
            <person name="Woyke T."/>
            <person name="Hinrichs K.-U."/>
            <person name="Banfield J.F."/>
        </authorList>
    </citation>
    <scope>NUCLEOTIDE SEQUENCE</scope>
    <source>
        <strain evidence="9">CG_2015-01_33_1645</strain>
    </source>
</reference>
<dbReference type="EC" id="2.3.3.13" evidence="2"/>
<evidence type="ECO:0000256" key="7">
    <source>
        <dbReference type="RuleBase" id="RU003523"/>
    </source>
</evidence>
<protein>
    <recommendedName>
        <fullName evidence="2">2-isopropylmalate synthase</fullName>
        <ecNumber evidence="2">2.3.3.13</ecNumber>
    </recommendedName>
</protein>
<dbReference type="PANTHER" id="PTHR10277:SF9">
    <property type="entry name" value="2-ISOPROPYLMALATE SYNTHASE 1, CHLOROPLASTIC-RELATED"/>
    <property type="match status" value="1"/>
</dbReference>
<dbReference type="FunFam" id="1.10.238.260:FF:000001">
    <property type="entry name" value="2-isopropylmalate synthase"/>
    <property type="match status" value="1"/>
</dbReference>
<comment type="pathway">
    <text evidence="1">Amino-acid biosynthesis; L-leucine biosynthesis; L-leucine from 3-methyl-2-oxobutanoate: step 1/4.</text>
</comment>
<keyword evidence="6" id="KW-0100">Branched-chain amino acid biosynthesis</keyword>
<feature type="domain" description="Pyruvate carboxyltransferase" evidence="8">
    <location>
        <begin position="3"/>
        <end position="256"/>
    </location>
</feature>
<keyword evidence="3" id="KW-0432">Leucine biosynthesis</keyword>
<evidence type="ECO:0000256" key="3">
    <source>
        <dbReference type="ARBA" id="ARBA00022430"/>
    </source>
</evidence>
<dbReference type="EMBL" id="JAACVF010000036">
    <property type="protein sequence ID" value="NCN64719.1"/>
    <property type="molecule type" value="Genomic_DNA"/>
</dbReference>
<dbReference type="InterPro" id="IPR036230">
    <property type="entry name" value="LeuA_allosteric_dom_sf"/>
</dbReference>
<proteinExistence type="inferred from homology"/>
<dbReference type="PROSITE" id="PS50991">
    <property type="entry name" value="PYR_CT"/>
    <property type="match status" value="1"/>
</dbReference>
<evidence type="ECO:0000256" key="6">
    <source>
        <dbReference type="ARBA" id="ARBA00023304"/>
    </source>
</evidence>
<dbReference type="InterPro" id="IPR013785">
    <property type="entry name" value="Aldolase_TIM"/>
</dbReference>
<evidence type="ECO:0000259" key="8">
    <source>
        <dbReference type="PROSITE" id="PS50991"/>
    </source>
</evidence>
<accession>A0A8J7YRE2</accession>
<dbReference type="PROSITE" id="PS00815">
    <property type="entry name" value="AIPM_HOMOCIT_SYNTH_1"/>
    <property type="match status" value="1"/>
</dbReference>
<organism evidence="9 10">
    <name type="scientific">Candidatus Altarchaeum hamiconexum</name>
    <dbReference type="NCBI Taxonomy" id="1803513"/>
    <lineage>
        <taxon>Archaea</taxon>
        <taxon>Candidatus Altarchaeota</taxon>
        <taxon>Candidatus Altiarchaeia</taxon>
        <taxon>Candidatus Altarchaeales</taxon>
        <taxon>Candidatus Altarchaeaceae</taxon>
        <taxon>Candidatus Altarchaeum</taxon>
    </lineage>
</organism>
<dbReference type="NCBIfam" id="NF002085">
    <property type="entry name" value="PRK00915.1-2"/>
    <property type="match status" value="1"/>
</dbReference>
<dbReference type="InterPro" id="IPR000891">
    <property type="entry name" value="PYR_CT"/>
</dbReference>
<dbReference type="Pfam" id="PF00682">
    <property type="entry name" value="HMGL-like"/>
    <property type="match status" value="1"/>
</dbReference>
<dbReference type="InterPro" id="IPR050073">
    <property type="entry name" value="2-IPM_HCS-like"/>
</dbReference>
<dbReference type="PANTHER" id="PTHR10277">
    <property type="entry name" value="HOMOCITRATE SYNTHASE-RELATED"/>
    <property type="match status" value="1"/>
</dbReference>
<dbReference type="GO" id="GO:0003852">
    <property type="term" value="F:2-isopropylmalate synthase activity"/>
    <property type="evidence" value="ECO:0007669"/>
    <property type="project" value="UniProtKB-EC"/>
</dbReference>
<comment type="caution">
    <text evidence="9">The sequence shown here is derived from an EMBL/GenBank/DDBJ whole genome shotgun (WGS) entry which is preliminary data.</text>
</comment>
<name>A0A8J7YRE2_9ARCH</name>
<dbReference type="Gene3D" id="3.20.20.70">
    <property type="entry name" value="Aldolase class I"/>
    <property type="match status" value="1"/>
</dbReference>
<dbReference type="InterPro" id="IPR013709">
    <property type="entry name" value="2-isopropylmalate_synth_dimer"/>
</dbReference>
<keyword evidence="5 7" id="KW-0808">Transferase</keyword>
<dbReference type="CDD" id="cd07940">
    <property type="entry name" value="DRE_TIM_IPMS"/>
    <property type="match status" value="1"/>
</dbReference>
<dbReference type="Pfam" id="PF22617">
    <property type="entry name" value="HCS_D2"/>
    <property type="match status" value="1"/>
</dbReference>
<comment type="similarity">
    <text evidence="7">Belongs to the alpha-IPM synthase/homocitrate synthase family.</text>
</comment>
<evidence type="ECO:0000256" key="1">
    <source>
        <dbReference type="ARBA" id="ARBA00004689"/>
    </source>
</evidence>
<dbReference type="InterPro" id="IPR054691">
    <property type="entry name" value="LeuA/HCS_post-cat"/>
</dbReference>
<dbReference type="Gene3D" id="3.30.160.270">
    <property type="match status" value="1"/>
</dbReference>
<evidence type="ECO:0000256" key="4">
    <source>
        <dbReference type="ARBA" id="ARBA00022605"/>
    </source>
</evidence>
<keyword evidence="4" id="KW-0028">Amino-acid biosynthesis</keyword>
<dbReference type="SUPFAM" id="SSF110921">
    <property type="entry name" value="2-isopropylmalate synthase LeuA, allosteric (dimerisation) domain"/>
    <property type="match status" value="1"/>
</dbReference>
<evidence type="ECO:0000256" key="2">
    <source>
        <dbReference type="ARBA" id="ARBA00012973"/>
    </source>
</evidence>
<dbReference type="InterPro" id="IPR002034">
    <property type="entry name" value="AIPM/Hcit_synth_CS"/>
</dbReference>
<dbReference type="PROSITE" id="PS00816">
    <property type="entry name" value="AIPM_HOMOCIT_SYNTH_2"/>
    <property type="match status" value="1"/>
</dbReference>
<dbReference type="Gene3D" id="1.10.238.260">
    <property type="match status" value="1"/>
</dbReference>
<dbReference type="Pfam" id="PF08502">
    <property type="entry name" value="LeuA_dimer"/>
    <property type="match status" value="1"/>
</dbReference>
<dbReference type="Proteomes" id="UP000768163">
    <property type="component" value="Unassembled WGS sequence"/>
</dbReference>
<dbReference type="SUPFAM" id="SSF51569">
    <property type="entry name" value="Aldolase"/>
    <property type="match status" value="1"/>
</dbReference>
<dbReference type="AlphaFoldDB" id="A0A8J7YRE2"/>
<evidence type="ECO:0000256" key="5">
    <source>
        <dbReference type="ARBA" id="ARBA00022679"/>
    </source>
</evidence>
<gene>
    <name evidence="9" type="ORF">GW910_01400</name>
</gene>
<dbReference type="SMART" id="SM00917">
    <property type="entry name" value="LeuA_dimer"/>
    <property type="match status" value="1"/>
</dbReference>
<sequence>MKIKIFDTTLRDGEQTPGVAITPDDKFKVADALVDLGVDIIEAGFPSASEGEQGTVKKIAGNFPKKICGLARCTKKDIDACINADVDLIHIFIATSQIHMKYKLKMNEEQVMEKARESIQYCINHGFKVHFSLEDATRTEENFMVKICRMADEMKVHYINIPDTVGVCTPERMRSIISMLRKEISTPLAVHCHNDFGLAVANTLTGIEEGVILPHVTINGVGERAGNADLEQVVMGCKILYKDFGIETNIKTKKIYDTSKLIERLYGIKISPNFPFVGDNAFAHEAGIHVHGVLAEASTYEPITPEMVGAKRRIVLGKLVGVHAVESKLKELNYEISNEIAEVITKKIKDLGDKGKRITEADLIAIADDILGRKREENIKLVDLRVYNDFGKKPFAYVKLNINGKEEIAVSEGVGTVDSALNAIKKIKGYENIRLEEYHLDAISGGSDALAEVTIRLCSGEKRTIAKGIHEDIVMASVIAFINGLNWLFYN</sequence>
<dbReference type="FunFam" id="3.20.20.70:FF:000010">
    <property type="entry name" value="2-isopropylmalate synthase"/>
    <property type="match status" value="1"/>
</dbReference>
<dbReference type="GO" id="GO:0009098">
    <property type="term" value="P:L-leucine biosynthetic process"/>
    <property type="evidence" value="ECO:0007669"/>
    <property type="project" value="UniProtKB-KW"/>
</dbReference>
<evidence type="ECO:0000313" key="10">
    <source>
        <dbReference type="Proteomes" id="UP000768163"/>
    </source>
</evidence>
<evidence type="ECO:0000313" key="9">
    <source>
        <dbReference type="EMBL" id="NCN64719.1"/>
    </source>
</evidence>